<dbReference type="InterPro" id="IPR036388">
    <property type="entry name" value="WH-like_DNA-bd_sf"/>
</dbReference>
<gene>
    <name evidence="1" type="ORF">FC75_GL000269</name>
</gene>
<evidence type="ECO:0000313" key="1">
    <source>
        <dbReference type="EMBL" id="KRN25540.1"/>
    </source>
</evidence>
<dbReference type="GO" id="GO:0005829">
    <property type="term" value="C:cytosol"/>
    <property type="evidence" value="ECO:0007669"/>
    <property type="project" value="TreeGrafter"/>
</dbReference>
<reference evidence="1 2" key="1">
    <citation type="journal article" date="2015" name="Genome Announc.">
        <title>Expanding the biotechnology potential of lactobacilli through comparative genomics of 213 strains and associated genera.</title>
        <authorList>
            <person name="Sun Z."/>
            <person name="Harris H.M."/>
            <person name="McCann A."/>
            <person name="Guo C."/>
            <person name="Argimon S."/>
            <person name="Zhang W."/>
            <person name="Yang X."/>
            <person name="Jeffery I.B."/>
            <person name="Cooney J.C."/>
            <person name="Kagawa T.F."/>
            <person name="Liu W."/>
            <person name="Song Y."/>
            <person name="Salvetti E."/>
            <person name="Wrobel A."/>
            <person name="Rasinkangas P."/>
            <person name="Parkhill J."/>
            <person name="Rea M.C."/>
            <person name="O'Sullivan O."/>
            <person name="Ritari J."/>
            <person name="Douillard F.P."/>
            <person name="Paul Ross R."/>
            <person name="Yang R."/>
            <person name="Briner A.E."/>
            <person name="Felis G.E."/>
            <person name="de Vos W.M."/>
            <person name="Barrangou R."/>
            <person name="Klaenhammer T.R."/>
            <person name="Caufield P.W."/>
            <person name="Cui Y."/>
            <person name="Zhang H."/>
            <person name="O'Toole P.W."/>
        </authorList>
    </citation>
    <scope>NUCLEOTIDE SEQUENCE [LARGE SCALE GENOMIC DNA]</scope>
    <source>
        <strain evidence="1 2">DSM 22697</strain>
    </source>
</reference>
<dbReference type="STRING" id="1423730.FC75_GL000269"/>
<dbReference type="InterPro" id="IPR036390">
    <property type="entry name" value="WH_DNA-bd_sf"/>
</dbReference>
<organism evidence="1 2">
    <name type="scientific">Lacticaseibacillus camelliae DSM 22697 = JCM 13995</name>
    <dbReference type="NCBI Taxonomy" id="1423730"/>
    <lineage>
        <taxon>Bacteria</taxon>
        <taxon>Bacillati</taxon>
        <taxon>Bacillota</taxon>
        <taxon>Bacilli</taxon>
        <taxon>Lactobacillales</taxon>
        <taxon>Lactobacillaceae</taxon>
        <taxon>Lacticaseibacillus</taxon>
    </lineage>
</organism>
<dbReference type="PANTHER" id="PTHR33221">
    <property type="entry name" value="WINGED HELIX-TURN-HELIX TRANSCRIPTIONAL REGULATOR, RRF2 FAMILY"/>
    <property type="match status" value="1"/>
</dbReference>
<keyword evidence="2" id="KW-1185">Reference proteome</keyword>
<dbReference type="GO" id="GO:0003700">
    <property type="term" value="F:DNA-binding transcription factor activity"/>
    <property type="evidence" value="ECO:0007669"/>
    <property type="project" value="TreeGrafter"/>
</dbReference>
<name>A0A0R2FMQ0_9LACO</name>
<evidence type="ECO:0008006" key="3">
    <source>
        <dbReference type="Google" id="ProtNLM"/>
    </source>
</evidence>
<protein>
    <recommendedName>
        <fullName evidence="3">Transcriptional regulator</fullName>
    </recommendedName>
</protein>
<comment type="caution">
    <text evidence="1">The sequence shown here is derived from an EMBL/GenBank/DDBJ whole genome shotgun (WGS) entry which is preliminary data.</text>
</comment>
<dbReference type="SUPFAM" id="SSF46785">
    <property type="entry name" value="Winged helix' DNA-binding domain"/>
    <property type="match status" value="1"/>
</dbReference>
<dbReference type="OrthoDB" id="213028at2"/>
<dbReference type="AlphaFoldDB" id="A0A0R2FMQ0"/>
<sequence length="145" mass="15715">MKFSHKLSDALHILAYVQIYAGGDLSSAAIAASVEANQSMVRQMMSKLVKAGLLNSQPGKVAVTLAKSPENITLLDVYLAVEDNHNLLHIDDKTNPLCIVGGNIQDTLNDVYAAIQRDTEASMAKHTLAEIIADILVRQDAKTMR</sequence>
<dbReference type="PATRIC" id="fig|1423730.4.peg.285"/>
<dbReference type="InterPro" id="IPR000944">
    <property type="entry name" value="Tscrpt_reg_Rrf2"/>
</dbReference>
<accession>A0A0R2FMQ0</accession>
<dbReference type="EMBL" id="AYZJ01000009">
    <property type="protein sequence ID" value="KRN25540.1"/>
    <property type="molecule type" value="Genomic_DNA"/>
</dbReference>
<dbReference type="Pfam" id="PF02082">
    <property type="entry name" value="Rrf2"/>
    <property type="match status" value="1"/>
</dbReference>
<evidence type="ECO:0000313" key="2">
    <source>
        <dbReference type="Proteomes" id="UP000050865"/>
    </source>
</evidence>
<dbReference type="RefSeq" id="WP_054664206.1">
    <property type="nucleotide sequence ID" value="NZ_AYZJ01000009.1"/>
</dbReference>
<dbReference type="PANTHER" id="PTHR33221:SF15">
    <property type="entry name" value="HTH-TYPE TRANSCRIPTIONAL REGULATOR YWGB-RELATED"/>
    <property type="match status" value="1"/>
</dbReference>
<proteinExistence type="predicted"/>
<dbReference type="Gene3D" id="1.10.10.10">
    <property type="entry name" value="Winged helix-like DNA-binding domain superfamily/Winged helix DNA-binding domain"/>
    <property type="match status" value="1"/>
</dbReference>
<dbReference type="Proteomes" id="UP000050865">
    <property type="component" value="Unassembled WGS sequence"/>
</dbReference>
<dbReference type="PROSITE" id="PS51197">
    <property type="entry name" value="HTH_RRF2_2"/>
    <property type="match status" value="1"/>
</dbReference>